<evidence type="ECO:0000313" key="4">
    <source>
        <dbReference type="Proteomes" id="UP000286100"/>
    </source>
</evidence>
<dbReference type="PANTHER" id="PTHR46401">
    <property type="entry name" value="GLYCOSYLTRANSFERASE WBBK-RELATED"/>
    <property type="match status" value="1"/>
</dbReference>
<organism evidence="2 4">
    <name type="scientific">Sphingomonas cavernae</name>
    <dbReference type="NCBI Taxonomy" id="2320861"/>
    <lineage>
        <taxon>Bacteria</taxon>
        <taxon>Pseudomonadati</taxon>
        <taxon>Pseudomonadota</taxon>
        <taxon>Alphaproteobacteria</taxon>
        <taxon>Sphingomonadales</taxon>
        <taxon>Sphingomonadaceae</taxon>
        <taxon>Sphingomonas</taxon>
    </lineage>
</organism>
<keyword evidence="4" id="KW-1185">Reference proteome</keyword>
<dbReference type="OrthoDB" id="9801609at2"/>
<name>A0A418VZI1_9SPHN</name>
<dbReference type="GO" id="GO:0016757">
    <property type="term" value="F:glycosyltransferase activity"/>
    <property type="evidence" value="ECO:0007669"/>
    <property type="project" value="TreeGrafter"/>
</dbReference>
<accession>A0A418VZI1</accession>
<dbReference type="EMBL" id="QYUM01000003">
    <property type="protein sequence ID" value="RJF90879.1"/>
    <property type="molecule type" value="Genomic_DNA"/>
</dbReference>
<dbReference type="SUPFAM" id="SSF53756">
    <property type="entry name" value="UDP-Glycosyltransferase/glycogen phosphorylase"/>
    <property type="match status" value="1"/>
</dbReference>
<dbReference type="GO" id="GO:0009103">
    <property type="term" value="P:lipopolysaccharide biosynthetic process"/>
    <property type="evidence" value="ECO:0007669"/>
    <property type="project" value="TreeGrafter"/>
</dbReference>
<dbReference type="Proteomes" id="UP000286100">
    <property type="component" value="Unassembled WGS sequence"/>
</dbReference>
<dbReference type="PANTHER" id="PTHR46401:SF2">
    <property type="entry name" value="GLYCOSYLTRANSFERASE WBBK-RELATED"/>
    <property type="match status" value="1"/>
</dbReference>
<dbReference type="AlphaFoldDB" id="A0A418VZI1"/>
<reference evidence="2 4" key="1">
    <citation type="submission" date="2018-09" db="EMBL/GenBank/DDBJ databases">
        <authorList>
            <person name="Zhu H."/>
        </authorList>
    </citation>
    <scope>NUCLEOTIDE SEQUENCE [LARGE SCALE GENOMIC DNA]</scope>
    <source>
        <strain evidence="2 4">K2R01-6</strain>
    </source>
</reference>
<evidence type="ECO:0000256" key="1">
    <source>
        <dbReference type="ARBA" id="ARBA00022679"/>
    </source>
</evidence>
<protein>
    <submittedName>
        <fullName evidence="2">Glycosyltransferase</fullName>
    </submittedName>
</protein>
<sequence length="378" mass="42624">MAPRCRSIPKSLLLLRRENSGLLVMLNKELILIADFFGSIKKRGIPAYVRDVDIIGRELCVVRTLRAPLWVGRLPDWAQNILMVIHEQFVVPMYFLLLRPSVTIFPYNSCSFVLSLSRRVVCIVHDLIPYKSTHRKSKFSFCYVACTSAWHARLGRTFGVVSPYMMRVLQSVPKFSRSRIVYIPNCFTSIEAEFSRSLVLNDDASDLRVLLVSGVGPNKDFNSALRMMSALAKDSRLDKVEIDVVGFGDASERAMKLIADFGQAGMKLPEIRVHGLLPQEQLVRLFQASKVTWVHSRAEGFGRVVVEGRLAGRPVVMSRLPVFGALKDDWTYSYANDDVDEFCENMAAAIKLGGVSVPYSKIDRLKREARSGLFKLLN</sequence>
<evidence type="ECO:0000313" key="2">
    <source>
        <dbReference type="EMBL" id="RJF83129.1"/>
    </source>
</evidence>
<gene>
    <name evidence="3" type="ORF">D3876_11915</name>
    <name evidence="2" type="ORF">D3876_20145</name>
</gene>
<proteinExistence type="predicted"/>
<dbReference type="EMBL" id="QYUM01000005">
    <property type="protein sequence ID" value="RJF83129.1"/>
    <property type="molecule type" value="Genomic_DNA"/>
</dbReference>
<dbReference type="Gene3D" id="3.40.50.2000">
    <property type="entry name" value="Glycogen Phosphorylase B"/>
    <property type="match status" value="1"/>
</dbReference>
<dbReference type="Pfam" id="PF13692">
    <property type="entry name" value="Glyco_trans_1_4"/>
    <property type="match status" value="1"/>
</dbReference>
<keyword evidence="1 2" id="KW-0808">Transferase</keyword>
<comment type="caution">
    <text evidence="2">The sequence shown here is derived from an EMBL/GenBank/DDBJ whole genome shotgun (WGS) entry which is preliminary data.</text>
</comment>
<evidence type="ECO:0000313" key="3">
    <source>
        <dbReference type="EMBL" id="RJF90879.1"/>
    </source>
</evidence>